<keyword evidence="4" id="KW-1185">Reference proteome</keyword>
<dbReference type="Pfam" id="PF20976">
    <property type="entry name" value="Pop8"/>
    <property type="match status" value="1"/>
</dbReference>
<evidence type="ECO:0000259" key="2">
    <source>
        <dbReference type="Pfam" id="PF20976"/>
    </source>
</evidence>
<gene>
    <name evidence="3" type="ORF">SEUCBS140593_001474</name>
</gene>
<dbReference type="PANTHER" id="PTHR28173">
    <property type="entry name" value="RIBONUCLEASES P/MRP PROTEIN SUBUNIT POP8"/>
    <property type="match status" value="1"/>
</dbReference>
<evidence type="ECO:0000313" key="3">
    <source>
        <dbReference type="EMBL" id="CAK7212350.1"/>
    </source>
</evidence>
<feature type="domain" description="Ribonucleases P/MRP subunit Pop8-like" evidence="2">
    <location>
        <begin position="46"/>
        <end position="120"/>
    </location>
</feature>
<reference evidence="3 4" key="1">
    <citation type="submission" date="2024-01" db="EMBL/GenBank/DDBJ databases">
        <authorList>
            <person name="Allen C."/>
            <person name="Tagirdzhanova G."/>
        </authorList>
    </citation>
    <scope>NUCLEOTIDE SEQUENCE [LARGE SCALE GENOMIC DNA]</scope>
</reference>
<accession>A0ABP0AYH5</accession>
<dbReference type="EMBL" id="CAWUHD010000009">
    <property type="protein sequence ID" value="CAK7212350.1"/>
    <property type="molecule type" value="Genomic_DNA"/>
</dbReference>
<feature type="region of interest" description="Disordered" evidence="1">
    <location>
        <begin position="1"/>
        <end position="38"/>
    </location>
</feature>
<dbReference type="InterPro" id="IPR049128">
    <property type="entry name" value="Pop8-like_dom"/>
</dbReference>
<comment type="caution">
    <text evidence="3">The sequence shown here is derived from an EMBL/GenBank/DDBJ whole genome shotgun (WGS) entry which is preliminary data.</text>
</comment>
<proteinExistence type="predicted"/>
<organism evidence="3 4">
    <name type="scientific">Sporothrix eucalyptigena</name>
    <dbReference type="NCBI Taxonomy" id="1812306"/>
    <lineage>
        <taxon>Eukaryota</taxon>
        <taxon>Fungi</taxon>
        <taxon>Dikarya</taxon>
        <taxon>Ascomycota</taxon>
        <taxon>Pezizomycotina</taxon>
        <taxon>Sordariomycetes</taxon>
        <taxon>Sordariomycetidae</taxon>
        <taxon>Ophiostomatales</taxon>
        <taxon>Ophiostomataceae</taxon>
        <taxon>Sporothrix</taxon>
    </lineage>
</organism>
<sequence>MTADNHEDTAMADTSLAPSINAAAKSKTSKESRSRELYSSTISRPPFAYARIEVVHGIGSSSEALDALQARSYCDTALKQFVGATGAAMPLDLLKLDGSEFWVRLPREDLGLFAAALAAWSPGSRGGTSTALRLKASGNWLGSLIGRTEQQDLWKDIPT</sequence>
<name>A0ABP0AYH5_9PEZI</name>
<dbReference type="InterPro" id="IPR020347">
    <property type="entry name" value="Pop8"/>
</dbReference>
<dbReference type="Proteomes" id="UP001642482">
    <property type="component" value="Unassembled WGS sequence"/>
</dbReference>
<evidence type="ECO:0000313" key="4">
    <source>
        <dbReference type="Proteomes" id="UP001642482"/>
    </source>
</evidence>
<protein>
    <recommendedName>
        <fullName evidence="2">Ribonucleases P/MRP subunit Pop8-like domain-containing protein</fullName>
    </recommendedName>
</protein>
<evidence type="ECO:0000256" key="1">
    <source>
        <dbReference type="SAM" id="MobiDB-lite"/>
    </source>
</evidence>
<dbReference type="PANTHER" id="PTHR28173:SF1">
    <property type="entry name" value="RIBONUCLEASES P_MRP PROTEIN SUBUNIT POP8"/>
    <property type="match status" value="1"/>
</dbReference>